<evidence type="ECO:0000256" key="1">
    <source>
        <dbReference type="SAM" id="MobiDB-lite"/>
    </source>
</evidence>
<feature type="region of interest" description="Disordered" evidence="1">
    <location>
        <begin position="214"/>
        <end position="255"/>
    </location>
</feature>
<evidence type="ECO:0000313" key="2">
    <source>
        <dbReference type="EMBL" id="PRW56461.1"/>
    </source>
</evidence>
<dbReference type="EMBL" id="LHPG02000008">
    <property type="protein sequence ID" value="PRW56461.1"/>
    <property type="molecule type" value="Genomic_DNA"/>
</dbReference>
<dbReference type="Proteomes" id="UP000239899">
    <property type="component" value="Unassembled WGS sequence"/>
</dbReference>
<feature type="compositionally biased region" description="Polar residues" evidence="1">
    <location>
        <begin position="214"/>
        <end position="225"/>
    </location>
</feature>
<evidence type="ECO:0000313" key="3">
    <source>
        <dbReference type="Proteomes" id="UP000239899"/>
    </source>
</evidence>
<organism evidence="2 3">
    <name type="scientific">Chlorella sorokiniana</name>
    <name type="common">Freshwater green alga</name>
    <dbReference type="NCBI Taxonomy" id="3076"/>
    <lineage>
        <taxon>Eukaryota</taxon>
        <taxon>Viridiplantae</taxon>
        <taxon>Chlorophyta</taxon>
        <taxon>core chlorophytes</taxon>
        <taxon>Trebouxiophyceae</taxon>
        <taxon>Chlorellales</taxon>
        <taxon>Chlorellaceae</taxon>
        <taxon>Chlorella clade</taxon>
        <taxon>Chlorella</taxon>
    </lineage>
</organism>
<protein>
    <submittedName>
        <fullName evidence="2">Uncharacterized protein</fullName>
    </submittedName>
</protein>
<accession>A0A2P6TQX5</accession>
<name>A0A2P6TQX5_CHLSO</name>
<keyword evidence="3" id="KW-1185">Reference proteome</keyword>
<dbReference type="OrthoDB" id="10509432at2759"/>
<proteinExistence type="predicted"/>
<sequence>MGNSCQTPRHESEGRFEAETHCLRRAKWALSIASDYESWGYLRRSIKWYDIYQRSMACYVYLTFDDCFNERVKQADPDSYEPEELDGLRRDELINHAQEARNMYAYRCLLAQKYRKAKHPPKMLKPVGLTNPQWTFWLELISTTDDVEHRLELMGVLKKQSRATQANIIHKQAKEEAAAASMTAQQSTTVDFKPNITISPTVNPTISPNISGATANPTMAQSGSGPVTGGAASATVNHVPESAPAPGAPTPNGGAPGGVPMMQPIQTPNGLLYPVMPPQGLMYVPMAGSGTYAAPPPATAAGDAGFAYAPSAPPMAPPTPGL</sequence>
<reference evidence="2 3" key="1">
    <citation type="journal article" date="2018" name="Plant J.">
        <title>Genome sequences of Chlorella sorokiniana UTEX 1602 and Micractinium conductrix SAG 241.80: implications to maltose excretion by a green alga.</title>
        <authorList>
            <person name="Arriola M.B."/>
            <person name="Velmurugan N."/>
            <person name="Zhang Y."/>
            <person name="Plunkett M.H."/>
            <person name="Hondzo H."/>
            <person name="Barney B.M."/>
        </authorList>
    </citation>
    <scope>NUCLEOTIDE SEQUENCE [LARGE SCALE GENOMIC DNA]</scope>
    <source>
        <strain evidence="3">UTEX 1602</strain>
    </source>
</reference>
<gene>
    <name evidence="2" type="ORF">C2E21_4630</name>
</gene>
<dbReference type="AlphaFoldDB" id="A0A2P6TQX5"/>
<comment type="caution">
    <text evidence="2">The sequence shown here is derived from an EMBL/GenBank/DDBJ whole genome shotgun (WGS) entry which is preliminary data.</text>
</comment>